<name>A0A2D0Z8S9_MAIZE</name>
<dbReference type="PANTHER" id="PTHR31506">
    <property type="entry name" value="BES1/BZR1 HOMOLOG PROTEIN 3-RELATED"/>
    <property type="match status" value="1"/>
</dbReference>
<dbReference type="Pfam" id="PF05687">
    <property type="entry name" value="BES1_N"/>
    <property type="match status" value="1"/>
</dbReference>
<evidence type="ECO:0000256" key="7">
    <source>
        <dbReference type="RuleBase" id="RU369040"/>
    </source>
</evidence>
<protein>
    <recommendedName>
        <fullName evidence="7">Protein BZR1 homolog</fullName>
    </recommendedName>
    <alternativeName>
        <fullName evidence="7">Protein BRASSINAZOLE-RESISTANT 1 homolog</fullName>
    </alternativeName>
</protein>
<dbReference type="GO" id="GO:0003700">
    <property type="term" value="F:DNA-binding transcription factor activity"/>
    <property type="evidence" value="ECO:0007669"/>
    <property type="project" value="UniProtKB-UniRule"/>
</dbReference>
<keyword evidence="4 7" id="KW-0805">Transcription regulation</keyword>
<proteinExistence type="evidence at transcript level"/>
<dbReference type="GO" id="GO:0005634">
    <property type="term" value="C:nucleus"/>
    <property type="evidence" value="ECO:0007669"/>
    <property type="project" value="UniProtKB-SubCell"/>
</dbReference>
<evidence type="ECO:0000313" key="10">
    <source>
        <dbReference type="EMBL" id="ASX95010.1"/>
    </source>
</evidence>
<dbReference type="PANTHER" id="PTHR31506:SF18">
    <property type="entry name" value="PROTEIN BZR1 HOMOLOG"/>
    <property type="match status" value="1"/>
</dbReference>
<keyword evidence="2" id="KW-0341">Growth regulation</keyword>
<reference evidence="10" key="1">
    <citation type="submission" date="2016-08" db="EMBL/GenBank/DDBJ databases">
        <authorList>
            <person name="Seilhamer J.J."/>
        </authorList>
    </citation>
    <scope>NUCLEOTIDE SEQUENCE</scope>
</reference>
<accession>A0A2D0Z8S9</accession>
<keyword evidence="5 7" id="KW-0238">DNA-binding</keyword>
<dbReference type="EMBL" id="KX702325">
    <property type="protein sequence ID" value="ASX95010.1"/>
    <property type="molecule type" value="mRNA"/>
</dbReference>
<comment type="subcellular location">
    <subcellularLocation>
        <location evidence="7">Nucleus</location>
    </subcellularLocation>
</comment>
<evidence type="ECO:0000259" key="9">
    <source>
        <dbReference type="Pfam" id="PF05687"/>
    </source>
</evidence>
<dbReference type="GO" id="GO:0003677">
    <property type="term" value="F:DNA binding"/>
    <property type="evidence" value="ECO:0007669"/>
    <property type="project" value="UniProtKB-UniRule"/>
</dbReference>
<evidence type="ECO:0000256" key="2">
    <source>
        <dbReference type="ARBA" id="ARBA00022604"/>
    </source>
</evidence>
<feature type="region of interest" description="Disordered" evidence="8">
    <location>
        <begin position="97"/>
        <end position="140"/>
    </location>
</feature>
<evidence type="ECO:0000256" key="1">
    <source>
        <dbReference type="ARBA" id="ARBA00005909"/>
    </source>
</evidence>
<evidence type="ECO:0000256" key="3">
    <source>
        <dbReference type="ARBA" id="ARBA00022626"/>
    </source>
</evidence>
<keyword evidence="6 7" id="KW-0804">Transcription</keyword>
<feature type="domain" description="BES1/BZR1 plant transcription factor N-terminal" evidence="9">
    <location>
        <begin position="34"/>
        <end position="164"/>
    </location>
</feature>
<feature type="region of interest" description="Disordered" evidence="8">
    <location>
        <begin position="160"/>
        <end position="258"/>
    </location>
</feature>
<feature type="compositionally biased region" description="Basic and acidic residues" evidence="8">
    <location>
        <begin position="11"/>
        <end position="48"/>
    </location>
</feature>
<dbReference type="SMR" id="A0A2D0Z8S9"/>
<dbReference type="ExpressionAtlas" id="A0A2D0Z8S9">
    <property type="expression patterns" value="baseline and differential"/>
</dbReference>
<feature type="compositionally biased region" description="Gly residues" evidence="8">
    <location>
        <begin position="1"/>
        <end position="10"/>
    </location>
</feature>
<dbReference type="InterPro" id="IPR033264">
    <property type="entry name" value="BZR"/>
</dbReference>
<evidence type="ECO:0000256" key="4">
    <source>
        <dbReference type="ARBA" id="ARBA00023015"/>
    </source>
</evidence>
<organism evidence="10">
    <name type="scientific">Zea mays</name>
    <name type="common">Maize</name>
    <dbReference type="NCBI Taxonomy" id="4577"/>
    <lineage>
        <taxon>Eukaryota</taxon>
        <taxon>Viridiplantae</taxon>
        <taxon>Streptophyta</taxon>
        <taxon>Embryophyta</taxon>
        <taxon>Tracheophyta</taxon>
        <taxon>Spermatophyta</taxon>
        <taxon>Magnoliopsida</taxon>
        <taxon>Liliopsida</taxon>
        <taxon>Poales</taxon>
        <taxon>Poaceae</taxon>
        <taxon>PACMAD clade</taxon>
        <taxon>Panicoideae</taxon>
        <taxon>Andropogonodae</taxon>
        <taxon>Andropogoneae</taxon>
        <taxon>Tripsacinae</taxon>
        <taxon>Zea</taxon>
    </lineage>
</organism>
<sequence>MEGGVGAGGSRGDEGWARAGDGDGKNGKQGTVREREPSWRERENNNQRRERRRRVVASRIFAGLRRYGNYALPRHYDNNVVLMALCEEAGWTVEADGTTYRRGGKPPAGDQHMADIGGSAAPVTHQGASDGGGSASGGADPVPAWLKNLSKQLSDSSYPNYFASSSSSNAPATPHNGSPSSSPRRLRKMARYSSPPSTPPPSPARASDMLPPWAIRDGGGSRYSFQAFSFHGSGDGEQAGAKEGEGKGGGEGATPRGRGCSHICRGASHEEEVSSIDDGVQDHEKVQADDETIEAPAFRRRGTRKGHFVLPLSEPAQSDARRRYRVEPEAQEHADQVLEKNVKKVVNVYMKRRGYSINNFRQYSDVYLNVDQYIEIQESYRQEIVRKYSMFIGVIDSTELRSRGLLLRCRQVMVAVVSRGLRAWEESMREQQERFS</sequence>
<evidence type="ECO:0000256" key="6">
    <source>
        <dbReference type="ARBA" id="ARBA00023163"/>
    </source>
</evidence>
<feature type="region of interest" description="Disordered" evidence="8">
    <location>
        <begin position="1"/>
        <end position="52"/>
    </location>
</feature>
<evidence type="ECO:0000256" key="5">
    <source>
        <dbReference type="ARBA" id="ARBA00023125"/>
    </source>
</evidence>
<keyword evidence="3 7" id="KW-1070">Brassinosteroid signaling pathway</keyword>
<comment type="function">
    <text evidence="7">Functions in brassinosteroid signaling. May function as transcriptional repressor.</text>
</comment>
<feature type="compositionally biased region" description="Low complexity" evidence="8">
    <location>
        <begin position="160"/>
        <end position="171"/>
    </location>
</feature>
<dbReference type="GO" id="GO:0009742">
    <property type="term" value="P:brassinosteroid mediated signaling pathway"/>
    <property type="evidence" value="ECO:0007669"/>
    <property type="project" value="UniProtKB-UniRule"/>
</dbReference>
<comment type="similarity">
    <text evidence="1 7">Belongs to the BZR/LAT61 family.</text>
</comment>
<dbReference type="AlphaFoldDB" id="A0A2D0Z8S9"/>
<dbReference type="GO" id="GO:0006351">
    <property type="term" value="P:DNA-templated transcription"/>
    <property type="evidence" value="ECO:0007669"/>
    <property type="project" value="InterPro"/>
</dbReference>
<evidence type="ECO:0000256" key="8">
    <source>
        <dbReference type="SAM" id="MobiDB-lite"/>
    </source>
</evidence>
<dbReference type="InterPro" id="IPR008540">
    <property type="entry name" value="BES1_N"/>
</dbReference>